<dbReference type="SUPFAM" id="SSF55804">
    <property type="entry name" value="Phoshotransferase/anion transport protein"/>
    <property type="match status" value="1"/>
</dbReference>
<dbReference type="Proteomes" id="UP000284178">
    <property type="component" value="Unassembled WGS sequence"/>
</dbReference>
<proteinExistence type="predicted"/>
<dbReference type="InterPro" id="IPR013196">
    <property type="entry name" value="HTH_11"/>
</dbReference>
<keyword evidence="10" id="KW-1185">Reference proteome</keyword>
<dbReference type="InterPro" id="IPR036634">
    <property type="entry name" value="PRD_sf"/>
</dbReference>
<evidence type="ECO:0000256" key="4">
    <source>
        <dbReference type="ARBA" id="ARBA00023159"/>
    </source>
</evidence>
<evidence type="ECO:0000256" key="1">
    <source>
        <dbReference type="ARBA" id="ARBA00022679"/>
    </source>
</evidence>
<keyword evidence="3" id="KW-0805">Transcription regulation</keyword>
<dbReference type="InterPro" id="IPR016152">
    <property type="entry name" value="PTrfase/Anion_transptr"/>
</dbReference>
<accession>A0A412FJW8</accession>
<dbReference type="PROSITE" id="PS51099">
    <property type="entry name" value="PTS_EIIB_TYPE_2"/>
    <property type="match status" value="1"/>
</dbReference>
<evidence type="ECO:0000256" key="3">
    <source>
        <dbReference type="ARBA" id="ARBA00023015"/>
    </source>
</evidence>
<dbReference type="InterPro" id="IPR050661">
    <property type="entry name" value="BglG_antiterminators"/>
</dbReference>
<keyword evidence="5" id="KW-0804">Transcription</keyword>
<dbReference type="PANTHER" id="PTHR30185:SF13">
    <property type="entry name" value="LICABCH OPERON REGULATOR-RELATED"/>
    <property type="match status" value="1"/>
</dbReference>
<feature type="domain" description="PRD" evidence="8">
    <location>
        <begin position="173"/>
        <end position="281"/>
    </location>
</feature>
<name>A0A412FJW8_9FIRM</name>
<evidence type="ECO:0000259" key="7">
    <source>
        <dbReference type="PROSITE" id="PS51099"/>
    </source>
</evidence>
<dbReference type="GO" id="GO:0008982">
    <property type="term" value="F:protein-N(PI)-phosphohistidine-sugar phosphotransferase activity"/>
    <property type="evidence" value="ECO:0007669"/>
    <property type="project" value="InterPro"/>
</dbReference>
<dbReference type="CDD" id="cd05568">
    <property type="entry name" value="PTS_IIB_bgl_like"/>
    <property type="match status" value="1"/>
</dbReference>
<comment type="caution">
    <text evidence="9">The sequence shown here is derived from an EMBL/GenBank/DDBJ whole genome shotgun (WGS) entry which is preliminary data.</text>
</comment>
<evidence type="ECO:0000259" key="8">
    <source>
        <dbReference type="PROSITE" id="PS51372"/>
    </source>
</evidence>
<dbReference type="InterPro" id="IPR011608">
    <property type="entry name" value="PRD"/>
</dbReference>
<feature type="domain" description="PRD" evidence="8">
    <location>
        <begin position="288"/>
        <end position="395"/>
    </location>
</feature>
<dbReference type="InterPro" id="IPR007737">
    <property type="entry name" value="Mga_HTH"/>
</dbReference>
<dbReference type="GO" id="GO:0009401">
    <property type="term" value="P:phosphoenolpyruvate-dependent sugar phosphotransferase system"/>
    <property type="evidence" value="ECO:0007669"/>
    <property type="project" value="InterPro"/>
</dbReference>
<dbReference type="EMBL" id="QRUP01000027">
    <property type="protein sequence ID" value="RGR68458.1"/>
    <property type="molecule type" value="Genomic_DNA"/>
</dbReference>
<dbReference type="InterPro" id="IPR036095">
    <property type="entry name" value="PTS_EIIB-like_sf"/>
</dbReference>
<evidence type="ECO:0000313" key="10">
    <source>
        <dbReference type="Proteomes" id="UP000284178"/>
    </source>
</evidence>
<evidence type="ECO:0000256" key="2">
    <source>
        <dbReference type="ARBA" id="ARBA00022737"/>
    </source>
</evidence>
<gene>
    <name evidence="9" type="ORF">DWY25_15790</name>
</gene>
<sequence>MESEMKRLLTLLQTNQPATSAQLAAAVHLSEKTVRSRLKLLAEELTENGAQLIAKPGTGYQLAITDADAFNQWLSETPQTHIPSTYAERVDFLLGYLLYHPDYIKLEELSQMIYVSRNTITADLKQVEAILNLYHLTINRRPNYGICVEGSEFNRRLCIANCLYKNNMSFTSPLQKADGQILFEILSVIFRVHHIRISETSFENLIVHLVIANQRIRSHQPMLYSDSARAEMRRLVGDKIIRTAQEVCEAIRKQLGVAYSEDEQLYIALHISGKASSDSQGKYGSNLVISAQIDELVLKMLNAVYEGMLLDFRDNLELRVSLNQHMVPLDIRMRYNIPLKNPILSQIQRQYAFAYTVAVCACSALSSHYGKDVPEDEIAYLAVLFALAMEQRDRPVRRYNIVVVCVSGRGTSQLFLYNYKRAFGKYINRIVEATVFDLEELDFKGLRIDFVFTTVPLNISLPVPVYEVSLLLSDKEINDYQKIFENGDGRFLSHYFDSRLFLPRVKAQTKKQALKTICRAVGSYRSVPDDFFELVMKREAMGQTDFGNRVAIPHPYQILGGGKFVMAAILEQPVFWGHHDVQVVFLISLAEQDPDAEDFYRTITNYLSDPGLVDKTIATRTFHCLMDCLQEAARR</sequence>
<dbReference type="Pfam" id="PF08279">
    <property type="entry name" value="HTH_11"/>
    <property type="match status" value="1"/>
</dbReference>
<dbReference type="Gene3D" id="3.40.50.2300">
    <property type="match status" value="1"/>
</dbReference>
<feature type="domain" description="PTS EIIA type-2" evidence="6">
    <location>
        <begin position="494"/>
        <end position="632"/>
    </location>
</feature>
<reference evidence="9 10" key="1">
    <citation type="submission" date="2018-08" db="EMBL/GenBank/DDBJ databases">
        <title>A genome reference for cultivated species of the human gut microbiota.</title>
        <authorList>
            <person name="Zou Y."/>
            <person name="Xue W."/>
            <person name="Luo G."/>
        </authorList>
    </citation>
    <scope>NUCLEOTIDE SEQUENCE [LARGE SCALE GENOMIC DNA]</scope>
    <source>
        <strain evidence="9 10">AF24-29</strain>
    </source>
</reference>
<keyword evidence="4" id="KW-0010">Activator</keyword>
<dbReference type="GeneID" id="83016858"/>
<dbReference type="Gene3D" id="1.10.10.10">
    <property type="entry name" value="Winged helix-like DNA-binding domain superfamily/Winged helix DNA-binding domain"/>
    <property type="match status" value="2"/>
</dbReference>
<dbReference type="PANTHER" id="PTHR30185">
    <property type="entry name" value="CRYPTIC BETA-GLUCOSIDE BGL OPERON ANTITERMINATOR"/>
    <property type="match status" value="1"/>
</dbReference>
<dbReference type="InterPro" id="IPR002178">
    <property type="entry name" value="PTS_EIIA_type-2_dom"/>
</dbReference>
<dbReference type="PROSITE" id="PS51372">
    <property type="entry name" value="PRD_2"/>
    <property type="match status" value="2"/>
</dbReference>
<dbReference type="Gene3D" id="1.10.1790.10">
    <property type="entry name" value="PRD domain"/>
    <property type="match status" value="2"/>
</dbReference>
<dbReference type="InterPro" id="IPR013011">
    <property type="entry name" value="PTS_EIIB_2"/>
</dbReference>
<organism evidence="9 10">
    <name type="scientific">Holdemania filiformis</name>
    <dbReference type="NCBI Taxonomy" id="61171"/>
    <lineage>
        <taxon>Bacteria</taxon>
        <taxon>Bacillati</taxon>
        <taxon>Bacillota</taxon>
        <taxon>Erysipelotrichia</taxon>
        <taxon>Erysipelotrichales</taxon>
        <taxon>Erysipelotrichaceae</taxon>
        <taxon>Holdemania</taxon>
    </lineage>
</organism>
<keyword evidence="1" id="KW-0808">Transferase</keyword>
<dbReference type="Pfam" id="PF00874">
    <property type="entry name" value="PRD"/>
    <property type="match status" value="2"/>
</dbReference>
<dbReference type="RefSeq" id="WP_117896033.1">
    <property type="nucleotide sequence ID" value="NZ_CABJCV010000027.1"/>
</dbReference>
<dbReference type="InterPro" id="IPR036388">
    <property type="entry name" value="WH-like_DNA-bd_sf"/>
</dbReference>
<dbReference type="SUPFAM" id="SSF52794">
    <property type="entry name" value="PTS system IIB component-like"/>
    <property type="match status" value="1"/>
</dbReference>
<evidence type="ECO:0000313" key="9">
    <source>
        <dbReference type="EMBL" id="RGR68458.1"/>
    </source>
</evidence>
<dbReference type="Pfam" id="PF00359">
    <property type="entry name" value="PTS_EIIA_2"/>
    <property type="match status" value="1"/>
</dbReference>
<evidence type="ECO:0000259" key="6">
    <source>
        <dbReference type="PROSITE" id="PS51094"/>
    </source>
</evidence>
<dbReference type="AlphaFoldDB" id="A0A412FJW8"/>
<dbReference type="Pfam" id="PF05043">
    <property type="entry name" value="Mga"/>
    <property type="match status" value="1"/>
</dbReference>
<protein>
    <submittedName>
        <fullName evidence="9">PRD domain-containing protein</fullName>
    </submittedName>
</protein>
<dbReference type="GO" id="GO:0006355">
    <property type="term" value="P:regulation of DNA-templated transcription"/>
    <property type="evidence" value="ECO:0007669"/>
    <property type="project" value="InterPro"/>
</dbReference>
<dbReference type="PROSITE" id="PS51094">
    <property type="entry name" value="PTS_EIIA_TYPE_2"/>
    <property type="match status" value="1"/>
</dbReference>
<dbReference type="Gene3D" id="3.40.930.10">
    <property type="entry name" value="Mannitol-specific EII, Chain A"/>
    <property type="match status" value="1"/>
</dbReference>
<keyword evidence="2" id="KW-0677">Repeat</keyword>
<dbReference type="SUPFAM" id="SSF63520">
    <property type="entry name" value="PTS-regulatory domain, PRD"/>
    <property type="match status" value="2"/>
</dbReference>
<evidence type="ECO:0000256" key="5">
    <source>
        <dbReference type="ARBA" id="ARBA00023163"/>
    </source>
</evidence>
<feature type="domain" description="PTS EIIB type-2" evidence="7">
    <location>
        <begin position="399"/>
        <end position="492"/>
    </location>
</feature>